<dbReference type="EMBL" id="VSSQ01059459">
    <property type="protein sequence ID" value="MPN13017.1"/>
    <property type="molecule type" value="Genomic_DNA"/>
</dbReference>
<evidence type="ECO:0000313" key="1">
    <source>
        <dbReference type="EMBL" id="MPN13017.1"/>
    </source>
</evidence>
<comment type="caution">
    <text evidence="1">The sequence shown here is derived from an EMBL/GenBank/DDBJ whole genome shotgun (WGS) entry which is preliminary data.</text>
</comment>
<name>A0A645FFC4_9ZZZZ</name>
<dbReference type="AlphaFoldDB" id="A0A645FFC4"/>
<gene>
    <name evidence="1" type="ORF">SDC9_160337</name>
</gene>
<reference evidence="1" key="1">
    <citation type="submission" date="2019-08" db="EMBL/GenBank/DDBJ databases">
        <authorList>
            <person name="Kucharzyk K."/>
            <person name="Murdoch R.W."/>
            <person name="Higgins S."/>
            <person name="Loffler F."/>
        </authorList>
    </citation>
    <scope>NUCLEOTIDE SEQUENCE</scope>
</reference>
<organism evidence="1">
    <name type="scientific">bioreactor metagenome</name>
    <dbReference type="NCBI Taxonomy" id="1076179"/>
    <lineage>
        <taxon>unclassified sequences</taxon>
        <taxon>metagenomes</taxon>
        <taxon>ecological metagenomes</taxon>
    </lineage>
</organism>
<protein>
    <submittedName>
        <fullName evidence="1">Uncharacterized protein</fullName>
    </submittedName>
</protein>
<proteinExistence type="predicted"/>
<accession>A0A645FFC4</accession>
<sequence length="100" mass="11391">MEFQLNGVFFSDIIQVICNGIYAIGAINHRYKLQITRCSPVEASSFGIERSFEIVKKPILILCRISRRPESIPNIIFFISGSKDGGFINFGRFIHFKFAT</sequence>